<accession>A0A3N7JVY7</accession>
<reference evidence="1 2" key="2">
    <citation type="submission" date="2018-12" db="EMBL/GenBank/DDBJ databases">
        <title>Rhizobacter gummiphilus sp. nov., a rubber-degrading bacterium isolated from the soil of a botanical garden in Japan.</title>
        <authorList>
            <person name="Shunsuke S.S."/>
        </authorList>
    </citation>
    <scope>NUCLEOTIDE SEQUENCE [LARGE SCALE GENOMIC DNA]</scope>
    <source>
        <strain evidence="1 2">S-16</strain>
    </source>
</reference>
<name>A0A3N7JVY7_9BURK</name>
<proteinExistence type="predicted"/>
<reference evidence="1 2" key="1">
    <citation type="submission" date="2018-08" db="EMBL/GenBank/DDBJ databases">
        <authorList>
            <person name="Khan S.A."/>
            <person name="Jeon C.O."/>
            <person name="Chun B.H."/>
            <person name="Jeong S.E."/>
        </authorList>
    </citation>
    <scope>NUCLEOTIDE SEQUENCE [LARGE SCALE GENOMIC DNA]</scope>
    <source>
        <strain evidence="1 2">S-16</strain>
    </source>
</reference>
<organism evidence="1 2">
    <name type="scientific">Piscinibacter terrae</name>
    <dbReference type="NCBI Taxonomy" id="2496871"/>
    <lineage>
        <taxon>Bacteria</taxon>
        <taxon>Pseudomonadati</taxon>
        <taxon>Pseudomonadota</taxon>
        <taxon>Betaproteobacteria</taxon>
        <taxon>Burkholderiales</taxon>
        <taxon>Sphaerotilaceae</taxon>
        <taxon>Piscinibacter</taxon>
    </lineage>
</organism>
<dbReference type="EMBL" id="QUSW01000002">
    <property type="protein sequence ID" value="RQP25019.1"/>
    <property type="molecule type" value="Genomic_DNA"/>
</dbReference>
<dbReference type="AlphaFoldDB" id="A0A3N7JVY7"/>
<sequence>MEKPVVILVQRSRRPRRWAGVAILAGLLTVAVCLEHRQVTAPAPGGWAIESQPHDSFESVLQGGGDADHSAQLTDFAFKSSDSTDGAMPTR</sequence>
<evidence type="ECO:0000313" key="1">
    <source>
        <dbReference type="EMBL" id="RQP25019.1"/>
    </source>
</evidence>
<gene>
    <name evidence="1" type="ORF">DZC73_09185</name>
</gene>
<evidence type="ECO:0000313" key="2">
    <source>
        <dbReference type="Proteomes" id="UP000267464"/>
    </source>
</evidence>
<protein>
    <submittedName>
        <fullName evidence="1">Uncharacterized protein</fullName>
    </submittedName>
</protein>
<keyword evidence="2" id="KW-1185">Reference proteome</keyword>
<dbReference type="Proteomes" id="UP000267464">
    <property type="component" value="Unassembled WGS sequence"/>
</dbReference>
<comment type="caution">
    <text evidence="1">The sequence shown here is derived from an EMBL/GenBank/DDBJ whole genome shotgun (WGS) entry which is preliminary data.</text>
</comment>